<protein>
    <submittedName>
        <fullName evidence="5">Hydroxyacid dehydrogenase</fullName>
    </submittedName>
</protein>
<accession>A0A6B1G2K9</accession>
<dbReference type="Gene3D" id="3.40.50.720">
    <property type="entry name" value="NAD(P)-binding Rossmann-like Domain"/>
    <property type="match status" value="2"/>
</dbReference>
<name>A0A6B1G2K9_9CHLR</name>
<proteinExistence type="predicted"/>
<dbReference type="GO" id="GO:0016618">
    <property type="term" value="F:hydroxypyruvate reductase [NAD(P)H] activity"/>
    <property type="evidence" value="ECO:0007669"/>
    <property type="project" value="TreeGrafter"/>
</dbReference>
<dbReference type="InterPro" id="IPR006140">
    <property type="entry name" value="D-isomer_DH_NAD-bd"/>
</dbReference>
<evidence type="ECO:0000259" key="4">
    <source>
        <dbReference type="Pfam" id="PF02826"/>
    </source>
</evidence>
<feature type="non-terminal residue" evidence="5">
    <location>
        <position position="1"/>
    </location>
</feature>
<dbReference type="InterPro" id="IPR036291">
    <property type="entry name" value="NAD(P)-bd_dom_sf"/>
</dbReference>
<evidence type="ECO:0000256" key="1">
    <source>
        <dbReference type="ARBA" id="ARBA00023002"/>
    </source>
</evidence>
<evidence type="ECO:0000256" key="3">
    <source>
        <dbReference type="SAM" id="MobiDB-lite"/>
    </source>
</evidence>
<keyword evidence="1" id="KW-0560">Oxidoreductase</keyword>
<dbReference type="GO" id="GO:0030267">
    <property type="term" value="F:glyoxylate reductase (NADPH) activity"/>
    <property type="evidence" value="ECO:0007669"/>
    <property type="project" value="TreeGrafter"/>
</dbReference>
<dbReference type="PANTHER" id="PTHR10996">
    <property type="entry name" value="2-HYDROXYACID DEHYDROGENASE-RELATED"/>
    <property type="match status" value="1"/>
</dbReference>
<dbReference type="SUPFAM" id="SSF51735">
    <property type="entry name" value="NAD(P)-binding Rossmann-fold domains"/>
    <property type="match status" value="1"/>
</dbReference>
<reference evidence="5" key="1">
    <citation type="submission" date="2019-09" db="EMBL/GenBank/DDBJ databases">
        <title>Characterisation of the sponge microbiome using genome-centric metagenomics.</title>
        <authorList>
            <person name="Engelberts J.P."/>
            <person name="Robbins S.J."/>
            <person name="De Goeij J.M."/>
            <person name="Aranda M."/>
            <person name="Bell S.C."/>
            <person name="Webster N.S."/>
        </authorList>
    </citation>
    <scope>NUCLEOTIDE SEQUENCE</scope>
    <source>
        <strain evidence="5">SB0675_bin_29</strain>
    </source>
</reference>
<dbReference type="PANTHER" id="PTHR10996:SF178">
    <property type="entry name" value="2-HYDROXYACID DEHYDROGENASE YGL185C-RELATED"/>
    <property type="match status" value="1"/>
</dbReference>
<feature type="region of interest" description="Disordered" evidence="3">
    <location>
        <begin position="242"/>
        <end position="268"/>
    </location>
</feature>
<dbReference type="GO" id="GO:0005829">
    <property type="term" value="C:cytosol"/>
    <property type="evidence" value="ECO:0007669"/>
    <property type="project" value="TreeGrafter"/>
</dbReference>
<dbReference type="Pfam" id="PF02826">
    <property type="entry name" value="2-Hacid_dh_C"/>
    <property type="match status" value="1"/>
</dbReference>
<dbReference type="EMBL" id="VYDA01000671">
    <property type="protein sequence ID" value="MYH63733.1"/>
    <property type="molecule type" value="Genomic_DNA"/>
</dbReference>
<dbReference type="InterPro" id="IPR050223">
    <property type="entry name" value="D-isomer_2-hydroxyacid_DH"/>
</dbReference>
<dbReference type="AlphaFoldDB" id="A0A6B1G2K9"/>
<comment type="caution">
    <text evidence="5">The sequence shown here is derived from an EMBL/GenBank/DDBJ whole genome shotgun (WGS) entry which is preliminary data.</text>
</comment>
<dbReference type="GO" id="GO:0051287">
    <property type="term" value="F:NAD binding"/>
    <property type="evidence" value="ECO:0007669"/>
    <property type="project" value="InterPro"/>
</dbReference>
<organism evidence="5">
    <name type="scientific">Caldilineaceae bacterium SB0675_bin_29</name>
    <dbReference type="NCBI Taxonomy" id="2605266"/>
    <lineage>
        <taxon>Bacteria</taxon>
        <taxon>Bacillati</taxon>
        <taxon>Chloroflexota</taxon>
        <taxon>Caldilineae</taxon>
        <taxon>Caldilineales</taxon>
        <taxon>Caldilineaceae</taxon>
    </lineage>
</organism>
<feature type="domain" description="D-isomer specific 2-hydroxyacid dehydrogenase NAD-binding" evidence="4">
    <location>
        <begin position="39"/>
        <end position="216"/>
    </location>
</feature>
<gene>
    <name evidence="5" type="ORF">F4148_18955</name>
</gene>
<keyword evidence="2" id="KW-0520">NAD</keyword>
<evidence type="ECO:0000256" key="2">
    <source>
        <dbReference type="ARBA" id="ARBA00023027"/>
    </source>
</evidence>
<evidence type="ECO:0000313" key="5">
    <source>
        <dbReference type="EMBL" id="MYH63733.1"/>
    </source>
</evidence>
<sequence>ITVLGAFPVDLDYDYCFANGIRVLSAAPAFGRQVAEMALGMAIACARGIVDGHQAMQDGTEIYSKAGNVGNFNLYGKLVGLIGYGGLARSLHPLLKPFGCHITAYDAWLGERFLRRQGVSPQPLEELMETSQFIFVLAVPSDENRALLDRALLERIRPDAALILVSRAHLVDFDALTELLHAGCFRAAIDVFPQEPLDPAHPIRSAPNVVLSAHRAGSVKEAHWEIGEMVLDDLEAIGKGVPPQRMQRAEPELAPRYASTRVKGHRSS</sequence>